<evidence type="ECO:0000256" key="11">
    <source>
        <dbReference type="RuleBase" id="RU365068"/>
    </source>
</evidence>
<evidence type="ECO:0000259" key="13">
    <source>
        <dbReference type="PROSITE" id="PS51192"/>
    </source>
</evidence>
<proteinExistence type="inferred from homology"/>
<dbReference type="Pfam" id="PF00270">
    <property type="entry name" value="DEAD"/>
    <property type="match status" value="1"/>
</dbReference>
<feature type="short sequence motif" description="Q motif" evidence="9">
    <location>
        <begin position="204"/>
        <end position="232"/>
    </location>
</feature>
<evidence type="ECO:0000256" key="7">
    <source>
        <dbReference type="ARBA" id="ARBA00022884"/>
    </source>
</evidence>
<comment type="similarity">
    <text evidence="10">Belongs to the DEAD box helicase family.</text>
</comment>
<dbReference type="InterPro" id="IPR011545">
    <property type="entry name" value="DEAD/DEAH_box_helicase_dom"/>
</dbReference>
<protein>
    <recommendedName>
        <fullName evidence="11">ATP-dependent RNA helicase</fullName>
        <ecNumber evidence="11">3.6.4.13</ecNumber>
    </recommendedName>
</protein>
<comment type="function">
    <text evidence="11">RNA helicase.</text>
</comment>
<dbReference type="SMART" id="SM00490">
    <property type="entry name" value="HELICc"/>
    <property type="match status" value="1"/>
</dbReference>
<keyword evidence="6 10" id="KW-0067">ATP-binding</keyword>
<dbReference type="EC" id="3.6.4.13" evidence="11"/>
<feature type="compositionally biased region" description="Basic residues" evidence="12">
    <location>
        <begin position="708"/>
        <end position="717"/>
    </location>
</feature>
<dbReference type="InterPro" id="IPR001650">
    <property type="entry name" value="Helicase_C-like"/>
</dbReference>
<feature type="domain" description="Helicase ATP-binding" evidence="13">
    <location>
        <begin position="235"/>
        <end position="439"/>
    </location>
</feature>
<evidence type="ECO:0000256" key="4">
    <source>
        <dbReference type="ARBA" id="ARBA00022801"/>
    </source>
</evidence>
<dbReference type="PROSITE" id="PS51192">
    <property type="entry name" value="HELICASE_ATP_BIND_1"/>
    <property type="match status" value="1"/>
</dbReference>
<dbReference type="InterPro" id="IPR014001">
    <property type="entry name" value="Helicase_ATP-bd"/>
</dbReference>
<dbReference type="PROSITE" id="PS00039">
    <property type="entry name" value="DEAD_ATP_HELICASE"/>
    <property type="match status" value="1"/>
</dbReference>
<dbReference type="PROSITE" id="PS51194">
    <property type="entry name" value="HELICASE_CTER"/>
    <property type="match status" value="1"/>
</dbReference>
<feature type="region of interest" description="Disordered" evidence="12">
    <location>
        <begin position="400"/>
        <end position="420"/>
    </location>
</feature>
<evidence type="ECO:0000256" key="5">
    <source>
        <dbReference type="ARBA" id="ARBA00022806"/>
    </source>
</evidence>
<sequence>MGQKRQRDQKGSGPQLKKQKKAGSATEKQPEPDVSVAIDDLNWSEVALPDRLDDFEGFFGLEEIEGVDIIRPAGKGEIRFKAAVGKPGKSILKEDAPESKTPENDDEWSGFSDDESAKQDGVPATKLEPEAASLNGKKNEKSKKKETQKQETKEKDTKKKPKEKKEQKVQKEKDGAKPQDRSISSGLSFAALEDEADDDGADISAWEPLGLSPEILTSISKNNFSIPTDVQKTCIPQILEGHDVVGKASTGSGKTLAFGLPILEYYLEQEREKRKVNKKKEESKKEEKVPIALILSPTRELAHQLQKHLYNIISNAPGVNARMALVTGGLSVQKQQRFLATADIVIGTPGRVWEVLSTGQGLIKRMQGIKFLVVDEADRLLSEGHFKEVKDILAALDRVEDGNMPDEEDNSSDEAVDPGSQRQTLVFSATFHRDLQQKLAGKGKWTGADIMNQKESMEYLLKKMNFREEKPKFIDVNPVSQMAQGLKEGIVECGAMEKDLYLYTLLLYHPKRRTLVFTNSISAVRRVTKLLQTLQLPALALHSNMAQKARLRSVERFSAPLSDQGTILVATDVAARGLDIKDIDFVVHYHAPRAADTYVHRSGRTARAGASGKSVIICAPEEMVGVIRLASKVHANMSNGKRLPLESLEIDRRVVARIRQRVTLAASITDSNIAKEKITTEENWLRNAAEGLGVEYDSEEFEQGGGHGRGRGRGRHARDKEVGSVSKDELAGIRAELNQLLSQRINVGVSERYLTSGRVDIEALLRGEGNDSFLGQVDPLGF</sequence>
<evidence type="ECO:0000256" key="2">
    <source>
        <dbReference type="ARBA" id="ARBA00022552"/>
    </source>
</evidence>
<dbReference type="GO" id="GO:0004386">
    <property type="term" value="F:helicase activity"/>
    <property type="evidence" value="ECO:0007669"/>
    <property type="project" value="UniProtKB-KW"/>
</dbReference>
<dbReference type="InterPro" id="IPR000629">
    <property type="entry name" value="RNA-helicase_DEAD-box_CS"/>
</dbReference>
<dbReference type="Pfam" id="PF00271">
    <property type="entry name" value="Helicase_C"/>
    <property type="match status" value="1"/>
</dbReference>
<dbReference type="Gene3D" id="3.40.50.300">
    <property type="entry name" value="P-loop containing nucleotide triphosphate hydrolases"/>
    <property type="match status" value="2"/>
</dbReference>
<evidence type="ECO:0000256" key="6">
    <source>
        <dbReference type="ARBA" id="ARBA00022840"/>
    </source>
</evidence>
<dbReference type="InterPro" id="IPR014014">
    <property type="entry name" value="RNA_helicase_DEAD_Q_motif"/>
</dbReference>
<keyword evidence="7 11" id="KW-0694">RNA-binding</keyword>
<feature type="compositionally biased region" description="Acidic residues" evidence="12">
    <location>
        <begin position="403"/>
        <end position="416"/>
    </location>
</feature>
<keyword evidence="2" id="KW-0698">rRNA processing</keyword>
<dbReference type="InterPro" id="IPR027417">
    <property type="entry name" value="P-loop_NTPase"/>
</dbReference>
<dbReference type="SUPFAM" id="SSF52540">
    <property type="entry name" value="P-loop containing nucleoside triphosphate hydrolases"/>
    <property type="match status" value="1"/>
</dbReference>
<evidence type="ECO:0000313" key="16">
    <source>
        <dbReference type="EMBL" id="KAL2827825.1"/>
    </source>
</evidence>
<feature type="compositionally biased region" description="Basic and acidic residues" evidence="12">
    <location>
        <begin position="137"/>
        <end position="180"/>
    </location>
</feature>
<organism evidence="16 17">
    <name type="scientific">Aspergillus cavernicola</name>
    <dbReference type="NCBI Taxonomy" id="176166"/>
    <lineage>
        <taxon>Eukaryota</taxon>
        <taxon>Fungi</taxon>
        <taxon>Dikarya</taxon>
        <taxon>Ascomycota</taxon>
        <taxon>Pezizomycotina</taxon>
        <taxon>Eurotiomycetes</taxon>
        <taxon>Eurotiomycetidae</taxon>
        <taxon>Eurotiales</taxon>
        <taxon>Aspergillaceae</taxon>
        <taxon>Aspergillus</taxon>
        <taxon>Aspergillus subgen. Nidulantes</taxon>
    </lineage>
</organism>
<dbReference type="PROSITE" id="PS51195">
    <property type="entry name" value="Q_MOTIF"/>
    <property type="match status" value="1"/>
</dbReference>
<feature type="domain" description="DEAD-box RNA helicase Q" evidence="15">
    <location>
        <begin position="204"/>
        <end position="232"/>
    </location>
</feature>
<evidence type="ECO:0000256" key="8">
    <source>
        <dbReference type="ARBA" id="ARBA00047984"/>
    </source>
</evidence>
<feature type="compositionally biased region" description="Basic and acidic residues" evidence="12">
    <location>
        <begin position="1"/>
        <end position="10"/>
    </location>
</feature>
<gene>
    <name evidence="16" type="ORF">BDW59DRAFT_143863</name>
</gene>
<evidence type="ECO:0000259" key="15">
    <source>
        <dbReference type="PROSITE" id="PS51195"/>
    </source>
</evidence>
<dbReference type="CDD" id="cd18787">
    <property type="entry name" value="SF2_C_DEAD"/>
    <property type="match status" value="1"/>
</dbReference>
<name>A0ABR4IJ85_9EURO</name>
<dbReference type="EMBL" id="JBFXLS010000023">
    <property type="protein sequence ID" value="KAL2827825.1"/>
    <property type="molecule type" value="Genomic_DNA"/>
</dbReference>
<feature type="compositionally biased region" description="Acidic residues" evidence="12">
    <location>
        <begin position="104"/>
        <end position="114"/>
    </location>
</feature>
<evidence type="ECO:0000256" key="10">
    <source>
        <dbReference type="RuleBase" id="RU000492"/>
    </source>
</evidence>
<feature type="compositionally biased region" description="Basic and acidic residues" evidence="12">
    <location>
        <begin position="91"/>
        <end position="103"/>
    </location>
</feature>
<keyword evidence="4 10" id="KW-0378">Hydrolase</keyword>
<evidence type="ECO:0000256" key="3">
    <source>
        <dbReference type="ARBA" id="ARBA00022741"/>
    </source>
</evidence>
<feature type="domain" description="Helicase C-terminal" evidence="14">
    <location>
        <begin position="501"/>
        <end position="649"/>
    </location>
</feature>
<evidence type="ECO:0000256" key="12">
    <source>
        <dbReference type="SAM" id="MobiDB-lite"/>
    </source>
</evidence>
<dbReference type="Proteomes" id="UP001610335">
    <property type="component" value="Unassembled WGS sequence"/>
</dbReference>
<comment type="catalytic activity">
    <reaction evidence="8 11">
        <text>ATP + H2O = ADP + phosphate + H(+)</text>
        <dbReference type="Rhea" id="RHEA:13065"/>
        <dbReference type="ChEBI" id="CHEBI:15377"/>
        <dbReference type="ChEBI" id="CHEBI:15378"/>
        <dbReference type="ChEBI" id="CHEBI:30616"/>
        <dbReference type="ChEBI" id="CHEBI:43474"/>
        <dbReference type="ChEBI" id="CHEBI:456216"/>
        <dbReference type="EC" id="3.6.4.13"/>
    </reaction>
</comment>
<feature type="region of interest" description="Disordered" evidence="12">
    <location>
        <begin position="84"/>
        <end position="185"/>
    </location>
</feature>
<dbReference type="SMART" id="SM00487">
    <property type="entry name" value="DEXDc"/>
    <property type="match status" value="1"/>
</dbReference>
<keyword evidence="3 10" id="KW-0547">Nucleotide-binding</keyword>
<comment type="caution">
    <text evidence="16">The sequence shown here is derived from an EMBL/GenBank/DDBJ whole genome shotgun (WGS) entry which is preliminary data.</text>
</comment>
<keyword evidence="5 10" id="KW-0347">Helicase</keyword>
<comment type="subcellular location">
    <subcellularLocation>
        <location evidence="1">Nucleus</location>
        <location evidence="1">Nucleolus</location>
    </subcellularLocation>
</comment>
<comment type="domain">
    <text evidence="11">The Q motif is unique to and characteristic of the DEAD box family of RNA helicases and controls ATP binding and hydrolysis.</text>
</comment>
<evidence type="ECO:0000256" key="9">
    <source>
        <dbReference type="PROSITE-ProRule" id="PRU00552"/>
    </source>
</evidence>
<evidence type="ECO:0000313" key="17">
    <source>
        <dbReference type="Proteomes" id="UP001610335"/>
    </source>
</evidence>
<dbReference type="PANTHER" id="PTHR24031">
    <property type="entry name" value="RNA HELICASE"/>
    <property type="match status" value="1"/>
</dbReference>
<evidence type="ECO:0000259" key="14">
    <source>
        <dbReference type="PROSITE" id="PS51194"/>
    </source>
</evidence>
<accession>A0ABR4IJ85</accession>
<evidence type="ECO:0000256" key="1">
    <source>
        <dbReference type="ARBA" id="ARBA00004604"/>
    </source>
</evidence>
<keyword evidence="17" id="KW-1185">Reference proteome</keyword>
<feature type="region of interest" description="Disordered" evidence="12">
    <location>
        <begin position="696"/>
        <end position="725"/>
    </location>
</feature>
<feature type="region of interest" description="Disordered" evidence="12">
    <location>
        <begin position="1"/>
        <end position="36"/>
    </location>
</feature>
<reference evidence="16 17" key="1">
    <citation type="submission" date="2024-07" db="EMBL/GenBank/DDBJ databases">
        <title>Section-level genome sequencing and comparative genomics of Aspergillus sections Usti and Cavernicolus.</title>
        <authorList>
            <consortium name="Lawrence Berkeley National Laboratory"/>
            <person name="Nybo J.L."/>
            <person name="Vesth T.C."/>
            <person name="Theobald S."/>
            <person name="Frisvad J.C."/>
            <person name="Larsen T.O."/>
            <person name="Kjaerboelling I."/>
            <person name="Rothschild-Mancinelli K."/>
            <person name="Lyhne E.K."/>
            <person name="Kogle M.E."/>
            <person name="Barry K."/>
            <person name="Clum A."/>
            <person name="Na H."/>
            <person name="Ledsgaard L."/>
            <person name="Lin J."/>
            <person name="Lipzen A."/>
            <person name="Kuo A."/>
            <person name="Riley R."/>
            <person name="Mondo S."/>
            <person name="LaButti K."/>
            <person name="Haridas S."/>
            <person name="Pangalinan J."/>
            <person name="Salamov A.A."/>
            <person name="Simmons B.A."/>
            <person name="Magnuson J.K."/>
            <person name="Chen J."/>
            <person name="Drula E."/>
            <person name="Henrissat B."/>
            <person name="Wiebenga A."/>
            <person name="Lubbers R.J."/>
            <person name="Gomes A.C."/>
            <person name="Makela M.R."/>
            <person name="Stajich J."/>
            <person name="Grigoriev I.V."/>
            <person name="Mortensen U.H."/>
            <person name="De vries R.P."/>
            <person name="Baker S.E."/>
            <person name="Andersen M.R."/>
        </authorList>
    </citation>
    <scope>NUCLEOTIDE SEQUENCE [LARGE SCALE GENOMIC DNA]</scope>
    <source>
        <strain evidence="16 17">CBS 600.67</strain>
    </source>
</reference>